<evidence type="ECO:0000259" key="3">
    <source>
        <dbReference type="PROSITE" id="PS50930"/>
    </source>
</evidence>
<proteinExistence type="predicted"/>
<feature type="domain" description="HTH LytTR-type" evidence="3">
    <location>
        <begin position="146"/>
        <end position="248"/>
    </location>
</feature>
<reference evidence="5" key="1">
    <citation type="journal article" date="2019" name="Int. J. Syst. Evol. Microbiol.">
        <title>The Global Catalogue of Microorganisms (GCM) 10K type strain sequencing project: providing services to taxonomists for standard genome sequencing and annotation.</title>
        <authorList>
            <consortium name="The Broad Institute Genomics Platform"/>
            <consortium name="The Broad Institute Genome Sequencing Center for Infectious Disease"/>
            <person name="Wu L."/>
            <person name="Ma J."/>
        </authorList>
    </citation>
    <scope>NUCLEOTIDE SEQUENCE [LARGE SCALE GENOMIC DNA]</scope>
    <source>
        <strain evidence="5">JCM 17225</strain>
    </source>
</reference>
<dbReference type="Pfam" id="PF04397">
    <property type="entry name" value="LytTR"/>
    <property type="match status" value="1"/>
</dbReference>
<comment type="caution">
    <text evidence="4">The sequence shown here is derived from an EMBL/GenBank/DDBJ whole genome shotgun (WGS) entry which is preliminary data.</text>
</comment>
<dbReference type="SUPFAM" id="SSF52172">
    <property type="entry name" value="CheY-like"/>
    <property type="match status" value="1"/>
</dbReference>
<dbReference type="Pfam" id="PF00072">
    <property type="entry name" value="Response_reg"/>
    <property type="match status" value="1"/>
</dbReference>
<keyword evidence="1" id="KW-0597">Phosphoprotein</keyword>
<feature type="domain" description="Response regulatory" evidence="2">
    <location>
        <begin position="2"/>
        <end position="113"/>
    </location>
</feature>
<dbReference type="RefSeq" id="WP_345051156.1">
    <property type="nucleotide sequence ID" value="NZ_BAABDK010000010.1"/>
</dbReference>
<dbReference type="Gene3D" id="2.40.50.1020">
    <property type="entry name" value="LytTr DNA-binding domain"/>
    <property type="match status" value="1"/>
</dbReference>
<feature type="modified residue" description="4-aspartylphosphate" evidence="1">
    <location>
        <position position="53"/>
    </location>
</feature>
<dbReference type="Proteomes" id="UP001501469">
    <property type="component" value="Unassembled WGS sequence"/>
</dbReference>
<dbReference type="PANTHER" id="PTHR37299">
    <property type="entry name" value="TRANSCRIPTIONAL REGULATOR-RELATED"/>
    <property type="match status" value="1"/>
</dbReference>
<protein>
    <submittedName>
        <fullName evidence="4">LytTR family DNA-binding domain-containing protein</fullName>
    </submittedName>
</protein>
<name>A0ABP7TM49_9BACT</name>
<dbReference type="SMART" id="SM00448">
    <property type="entry name" value="REC"/>
    <property type="match status" value="1"/>
</dbReference>
<evidence type="ECO:0000256" key="1">
    <source>
        <dbReference type="PROSITE-ProRule" id="PRU00169"/>
    </source>
</evidence>
<organism evidence="4 5">
    <name type="scientific">Hymenobacter glaciei</name>
    <dbReference type="NCBI Taxonomy" id="877209"/>
    <lineage>
        <taxon>Bacteria</taxon>
        <taxon>Pseudomonadati</taxon>
        <taxon>Bacteroidota</taxon>
        <taxon>Cytophagia</taxon>
        <taxon>Cytophagales</taxon>
        <taxon>Hymenobacteraceae</taxon>
        <taxon>Hymenobacter</taxon>
    </lineage>
</organism>
<dbReference type="Gene3D" id="3.40.50.2300">
    <property type="match status" value="1"/>
</dbReference>
<evidence type="ECO:0000313" key="5">
    <source>
        <dbReference type="Proteomes" id="UP001501469"/>
    </source>
</evidence>
<dbReference type="PROSITE" id="PS50930">
    <property type="entry name" value="HTH_LYTTR"/>
    <property type="match status" value="1"/>
</dbReference>
<dbReference type="PANTHER" id="PTHR37299:SF1">
    <property type="entry name" value="STAGE 0 SPORULATION PROTEIN A HOMOLOG"/>
    <property type="match status" value="1"/>
</dbReference>
<dbReference type="PROSITE" id="PS50110">
    <property type="entry name" value="RESPONSE_REGULATORY"/>
    <property type="match status" value="1"/>
</dbReference>
<gene>
    <name evidence="4" type="ORF">GCM10022409_10480</name>
</gene>
<accession>A0ABP7TM49</accession>
<sequence>MNVLLVDDSRLARTELRHLLQAFSDVTVVGEARHADEARAQIQALRPDLLLLDVQMPGQTGFELLASLEAAPHVIFTTAYDEYALQAFAVNALDYLLKPVEETRLAAALAKARARVSAPVLVETGPNIPAEEAALAPLTAQDQVFVKDGERCWFVKLADIKLFEINGSYTRIHFENHRPLIPRTLQQLEARLDPKVFFRANRQQIINLKWIAGIEPWFSNTLKLRLRDGPEVEVSRQQSVRFRELLSL</sequence>
<keyword evidence="5" id="KW-1185">Reference proteome</keyword>
<dbReference type="InterPro" id="IPR001789">
    <property type="entry name" value="Sig_transdc_resp-reg_receiver"/>
</dbReference>
<dbReference type="SMART" id="SM00850">
    <property type="entry name" value="LytTR"/>
    <property type="match status" value="1"/>
</dbReference>
<dbReference type="EMBL" id="BAABDK010000010">
    <property type="protein sequence ID" value="GAA4028289.1"/>
    <property type="molecule type" value="Genomic_DNA"/>
</dbReference>
<dbReference type="InterPro" id="IPR011006">
    <property type="entry name" value="CheY-like_superfamily"/>
</dbReference>
<dbReference type="GO" id="GO:0003677">
    <property type="term" value="F:DNA binding"/>
    <property type="evidence" value="ECO:0007669"/>
    <property type="project" value="UniProtKB-KW"/>
</dbReference>
<dbReference type="InterPro" id="IPR007492">
    <property type="entry name" value="LytTR_DNA-bd_dom"/>
</dbReference>
<dbReference type="InterPro" id="IPR046947">
    <property type="entry name" value="LytR-like"/>
</dbReference>
<evidence type="ECO:0000259" key="2">
    <source>
        <dbReference type="PROSITE" id="PS50110"/>
    </source>
</evidence>
<evidence type="ECO:0000313" key="4">
    <source>
        <dbReference type="EMBL" id="GAA4028289.1"/>
    </source>
</evidence>
<keyword evidence="4" id="KW-0238">DNA-binding</keyword>